<dbReference type="SUPFAM" id="SSF52540">
    <property type="entry name" value="P-loop containing nucleoside triphosphate hydrolases"/>
    <property type="match status" value="1"/>
</dbReference>
<dbReference type="Pfam" id="PF03567">
    <property type="entry name" value="Sulfotransfer_2"/>
    <property type="match status" value="1"/>
</dbReference>
<dbReference type="InterPro" id="IPR027417">
    <property type="entry name" value="P-loop_NTPase"/>
</dbReference>
<protein>
    <submittedName>
        <fullName evidence="1">Sulfotransferase family 2 domain-containing protein</fullName>
    </submittedName>
</protein>
<dbReference type="InterPro" id="IPR053259">
    <property type="entry name" value="Golvesin-related_Golgi"/>
</dbReference>
<keyword evidence="2" id="KW-1185">Reference proteome</keyword>
<evidence type="ECO:0000313" key="1">
    <source>
        <dbReference type="EMBL" id="MFB3167771.1"/>
    </source>
</evidence>
<dbReference type="PANTHER" id="PTHR32301:SF6">
    <property type="entry name" value="GOLVESIN-RELATED"/>
    <property type="match status" value="1"/>
</dbReference>
<dbReference type="Gene3D" id="3.40.50.300">
    <property type="entry name" value="P-loop containing nucleotide triphosphate hydrolases"/>
    <property type="match status" value="1"/>
</dbReference>
<dbReference type="PANTHER" id="PTHR32301">
    <property type="entry name" value="COUNTIN RECEPTOR CNR3-RELATED"/>
    <property type="match status" value="1"/>
</dbReference>
<comment type="caution">
    <text evidence="1">The sequence shown here is derived from an EMBL/GenBank/DDBJ whole genome shotgun (WGS) entry which is preliminary data.</text>
</comment>
<accession>A0ABV4YTA8</accession>
<proteinExistence type="predicted"/>
<dbReference type="EMBL" id="JAROBZ020000001">
    <property type="protein sequence ID" value="MFB3167771.1"/>
    <property type="molecule type" value="Genomic_DNA"/>
</dbReference>
<reference evidence="1 2" key="1">
    <citation type="submission" date="2024-05" db="EMBL/GenBank/DDBJ databases">
        <authorList>
            <person name="Venkateswaran K."/>
        </authorList>
    </citation>
    <scope>NUCLEOTIDE SEQUENCE [LARGE SCALE GENOMIC DNA]</scope>
    <source>
        <strain evidence="1 2">179-C4-2-HS</strain>
    </source>
</reference>
<name>A0ABV4YTA8_9BACI</name>
<sequence length="238" mass="28313">MTNDNLTVFMHIPKTGGTTLNDIFRKQYLFGEIFDHDSLKGIVKTIDKVTTEEKKNINAVAGHYFYGIHQHFQKSYTYFTMMREPIDRVLSAYYFLQNYPGYERVKNMSLEEFVLQEPEANNMQTKLVSGQTLNPSLEKAKENLRTFKAVGITELFNESLFLFKKEFDWKNIYYKKQNITKSRRQKQEIPASDINLIRKHNALDLELYEFAKQLFFQKLNTLTIDERKELQKFKEQQK</sequence>
<dbReference type="InterPro" id="IPR005331">
    <property type="entry name" value="Sulfotransferase"/>
</dbReference>
<dbReference type="Proteomes" id="UP001241748">
    <property type="component" value="Unassembled WGS sequence"/>
</dbReference>
<organism evidence="1 2">
    <name type="scientific">Neobacillus driksii</name>
    <dbReference type="NCBI Taxonomy" id="3035913"/>
    <lineage>
        <taxon>Bacteria</taxon>
        <taxon>Bacillati</taxon>
        <taxon>Bacillota</taxon>
        <taxon>Bacilli</taxon>
        <taxon>Bacillales</taxon>
        <taxon>Bacillaceae</taxon>
        <taxon>Neobacillus</taxon>
    </lineage>
</organism>
<gene>
    <name evidence="1" type="ORF">P5G62_011710</name>
</gene>
<evidence type="ECO:0000313" key="2">
    <source>
        <dbReference type="Proteomes" id="UP001241748"/>
    </source>
</evidence>
<dbReference type="RefSeq" id="WP_306074141.1">
    <property type="nucleotide sequence ID" value="NZ_JAROBZ020000001.1"/>
</dbReference>